<evidence type="ECO:0000256" key="1">
    <source>
        <dbReference type="ARBA" id="ARBA00038215"/>
    </source>
</evidence>
<reference evidence="3" key="1">
    <citation type="journal article" date="2020" name="Stud. Mycol.">
        <title>101 Dothideomycetes genomes: a test case for predicting lifestyles and emergence of pathogens.</title>
        <authorList>
            <person name="Haridas S."/>
            <person name="Albert R."/>
            <person name="Binder M."/>
            <person name="Bloem J."/>
            <person name="Labutti K."/>
            <person name="Salamov A."/>
            <person name="Andreopoulos B."/>
            <person name="Baker S."/>
            <person name="Barry K."/>
            <person name="Bills G."/>
            <person name="Bluhm B."/>
            <person name="Cannon C."/>
            <person name="Castanera R."/>
            <person name="Culley D."/>
            <person name="Daum C."/>
            <person name="Ezra D."/>
            <person name="Gonzalez J."/>
            <person name="Henrissat B."/>
            <person name="Kuo A."/>
            <person name="Liang C."/>
            <person name="Lipzen A."/>
            <person name="Lutzoni F."/>
            <person name="Magnuson J."/>
            <person name="Mondo S."/>
            <person name="Nolan M."/>
            <person name="Ohm R."/>
            <person name="Pangilinan J."/>
            <person name="Park H.-J."/>
            <person name="Ramirez L."/>
            <person name="Alfaro M."/>
            <person name="Sun H."/>
            <person name="Tritt A."/>
            <person name="Yoshinaga Y."/>
            <person name="Zwiers L.-H."/>
            <person name="Turgeon B."/>
            <person name="Goodwin S."/>
            <person name="Spatafora J."/>
            <person name="Crous P."/>
            <person name="Grigoriev I."/>
        </authorList>
    </citation>
    <scope>NUCLEOTIDE SEQUENCE</scope>
    <source>
        <strain evidence="3">CBS 122368</strain>
    </source>
</reference>
<dbReference type="PANTHER" id="PTHR46825">
    <property type="entry name" value="D-ALANYL-D-ALANINE-CARBOXYPEPTIDASE/ENDOPEPTIDASE AMPH"/>
    <property type="match status" value="1"/>
</dbReference>
<dbReference type="Proteomes" id="UP000800094">
    <property type="component" value="Unassembled WGS sequence"/>
</dbReference>
<proteinExistence type="inferred from homology"/>
<dbReference type="RefSeq" id="XP_033682762.1">
    <property type="nucleotide sequence ID" value="XM_033829383.1"/>
</dbReference>
<dbReference type="EMBL" id="ML987197">
    <property type="protein sequence ID" value="KAF2247758.1"/>
    <property type="molecule type" value="Genomic_DNA"/>
</dbReference>
<protein>
    <submittedName>
        <fullName evidence="3">Beta-lactamase/transpeptidase-like protein</fullName>
    </submittedName>
</protein>
<evidence type="ECO:0000313" key="3">
    <source>
        <dbReference type="EMBL" id="KAF2247758.1"/>
    </source>
</evidence>
<dbReference type="AlphaFoldDB" id="A0A6A6ICG5"/>
<dbReference type="InterPro" id="IPR050491">
    <property type="entry name" value="AmpC-like"/>
</dbReference>
<feature type="domain" description="Beta-lactamase-related" evidence="2">
    <location>
        <begin position="32"/>
        <end position="386"/>
    </location>
</feature>
<organism evidence="3 4">
    <name type="scientific">Trematosphaeria pertusa</name>
    <dbReference type="NCBI Taxonomy" id="390896"/>
    <lineage>
        <taxon>Eukaryota</taxon>
        <taxon>Fungi</taxon>
        <taxon>Dikarya</taxon>
        <taxon>Ascomycota</taxon>
        <taxon>Pezizomycotina</taxon>
        <taxon>Dothideomycetes</taxon>
        <taxon>Pleosporomycetidae</taxon>
        <taxon>Pleosporales</taxon>
        <taxon>Massarineae</taxon>
        <taxon>Trematosphaeriaceae</taxon>
        <taxon>Trematosphaeria</taxon>
    </lineage>
</organism>
<evidence type="ECO:0000259" key="2">
    <source>
        <dbReference type="Pfam" id="PF00144"/>
    </source>
</evidence>
<keyword evidence="4" id="KW-1185">Reference proteome</keyword>
<dbReference type="Gene3D" id="3.40.710.10">
    <property type="entry name" value="DD-peptidase/beta-lactamase superfamily"/>
    <property type="match status" value="1"/>
</dbReference>
<evidence type="ECO:0000313" key="4">
    <source>
        <dbReference type="Proteomes" id="UP000800094"/>
    </source>
</evidence>
<dbReference type="GeneID" id="54582713"/>
<dbReference type="Pfam" id="PF00144">
    <property type="entry name" value="Beta-lactamase"/>
    <property type="match status" value="1"/>
</dbReference>
<name>A0A6A6ICG5_9PLEO</name>
<dbReference type="OrthoDB" id="5946976at2759"/>
<dbReference type="InterPro" id="IPR001466">
    <property type="entry name" value="Beta-lactam-related"/>
</dbReference>
<comment type="similarity">
    <text evidence="1">Belongs to the peptidase S12 family.</text>
</comment>
<accession>A0A6A6ICG5</accession>
<dbReference type="PANTHER" id="PTHR46825:SF14">
    <property type="entry name" value="BETA-LACTAMASE-RELATED DOMAIN-CONTAINING PROTEIN"/>
    <property type="match status" value="1"/>
</dbReference>
<dbReference type="InterPro" id="IPR012338">
    <property type="entry name" value="Beta-lactam/transpept-like"/>
</dbReference>
<dbReference type="SUPFAM" id="SSF56601">
    <property type="entry name" value="beta-lactamase/transpeptidase-like"/>
    <property type="match status" value="1"/>
</dbReference>
<sequence length="547" mass="60791">MENILELHTRRRSLDARLIREEIEKRLPSFEQIRQTTKQPGLSFGVVFEGKPICEHHFGVKDLSSPDPPTSDTLYSIASLTKGFITTSIGILVAEGKTSWDSTVCSILPDFAPLAESPGLPMATLRDILSHRTGAAGLDPLVQGLHSQMTLDKENAMSLVNALPVRGTFRASYAYNNALYGIAGKVIEKLADVDSWSDFVRERILQPLGMRDTTGADVDIESNNVATPYTVISDGSLFQETPPALSGTSANGASGGLKSTIGDLSKWCVAITDTFKYGDEQDASQERWIPNNPIRGLLIATSAHNIVDPAFPADEHYCLGWFRQTTPARLGLISPNRSLRSPVLGKESLPVTIYSHQGDVPGYTCSLYVVPEVTFAIFALSNGTGLSDCTDWICQDVIQGLFQLKPAVDFLQEAKLAADSYKTWFNRTLYQPFLKARDEGYQPTSAEDFVGQYILEGCNFKVHIILDETALVMVVNERPNQRHPLQPFRPNQWSFMPKNLDEYLQRGYGLFDLVDEFVLNFHRTGDGHVKELTWRMSSVITRFVRSE</sequence>
<gene>
    <name evidence="3" type="ORF">BU26DRAFT_520822</name>
</gene>